<dbReference type="InterPro" id="IPR008778">
    <property type="entry name" value="Pirin_C_dom"/>
</dbReference>
<comment type="cofactor">
    <cofactor evidence="2">
        <name>Fe cation</name>
        <dbReference type="ChEBI" id="CHEBI:24875"/>
    </cofactor>
    <text evidence="2">Binds 1 Fe cation per subunit.</text>
</comment>
<evidence type="ECO:0000256" key="3">
    <source>
        <dbReference type="RuleBase" id="RU003457"/>
    </source>
</evidence>
<dbReference type="CDD" id="cd02909">
    <property type="entry name" value="cupin_pirin_N"/>
    <property type="match status" value="1"/>
</dbReference>
<dbReference type="PANTHER" id="PTHR13903:SF8">
    <property type="entry name" value="PIRIN"/>
    <property type="match status" value="1"/>
</dbReference>
<sequence>MDTHTALATVPAATTETVQRSRTVDRVVRGIATSDGAGVKLTRVLTQNLQRRLDPFLMLDAFGTDSKDDYIGGFPDHPHRGFETITYMLAGRMRHRDSAGNEGLLQNGGAQWMVAGAGVIHSEMPEQEDGRMEGFQLWLNLPAADKMTAPWYRDLPAAEIPTVALENGGTVRVLAGTTHGVAGAITRPVTEPVYLDVHLPAGQTFAQALPAGHNAFIYVYRGEVSVGSGGDRAVVEAQRMGVLDNAGQSDGVIVKAEADARFLLIAGQPLNEPIAQYGPFVMNTQEQIYQTLADFREGRFATSAAATGA</sequence>
<gene>
    <name evidence="6" type="ORF">BJN34_04985</name>
</gene>
<accession>A0A1U9ULW4</accession>
<feature type="binding site" evidence="2">
    <location>
        <position position="121"/>
    </location>
    <ligand>
        <name>Fe cation</name>
        <dbReference type="ChEBI" id="CHEBI:24875"/>
    </ligand>
</feature>
<dbReference type="AlphaFoldDB" id="A0A1U9ULW4"/>
<dbReference type="Pfam" id="PF02678">
    <property type="entry name" value="Pirin"/>
    <property type="match status" value="1"/>
</dbReference>
<dbReference type="InterPro" id="IPR012093">
    <property type="entry name" value="Pirin"/>
</dbReference>
<dbReference type="InterPro" id="IPR014710">
    <property type="entry name" value="RmlC-like_jellyroll"/>
</dbReference>
<proteinExistence type="inferred from homology"/>
<feature type="binding site" evidence="2">
    <location>
        <position position="123"/>
    </location>
    <ligand>
        <name>Fe cation</name>
        <dbReference type="ChEBI" id="CHEBI:24875"/>
    </ligand>
</feature>
<dbReference type="InterPro" id="IPR003829">
    <property type="entry name" value="Pirin_N_dom"/>
</dbReference>
<evidence type="ECO:0000259" key="5">
    <source>
        <dbReference type="Pfam" id="PF05726"/>
    </source>
</evidence>
<protein>
    <submittedName>
        <fullName evidence="6">Pirin family protein</fullName>
    </submittedName>
</protein>
<feature type="binding site" evidence="2">
    <location>
        <position position="79"/>
    </location>
    <ligand>
        <name>Fe cation</name>
        <dbReference type="ChEBI" id="CHEBI:24875"/>
    </ligand>
</feature>
<dbReference type="PANTHER" id="PTHR13903">
    <property type="entry name" value="PIRIN-RELATED"/>
    <property type="match status" value="1"/>
</dbReference>
<dbReference type="InterPro" id="IPR011051">
    <property type="entry name" value="RmlC_Cupin_sf"/>
</dbReference>
<dbReference type="GO" id="GO:0046872">
    <property type="term" value="F:metal ion binding"/>
    <property type="evidence" value="ECO:0007669"/>
    <property type="project" value="UniProtKB-KW"/>
</dbReference>
<dbReference type="Gene3D" id="2.60.120.10">
    <property type="entry name" value="Jelly Rolls"/>
    <property type="match status" value="2"/>
</dbReference>
<comment type="similarity">
    <text evidence="1 3">Belongs to the pirin family.</text>
</comment>
<evidence type="ECO:0000313" key="7">
    <source>
        <dbReference type="Proteomes" id="UP000189627"/>
    </source>
</evidence>
<evidence type="ECO:0000256" key="1">
    <source>
        <dbReference type="ARBA" id="ARBA00008416"/>
    </source>
</evidence>
<dbReference type="PIRSF" id="PIRSF006232">
    <property type="entry name" value="Pirin"/>
    <property type="match status" value="1"/>
</dbReference>
<organism evidence="6 7">
    <name type="scientific">Cupriavidus necator</name>
    <name type="common">Alcaligenes eutrophus</name>
    <name type="synonym">Ralstonia eutropha</name>
    <dbReference type="NCBI Taxonomy" id="106590"/>
    <lineage>
        <taxon>Bacteria</taxon>
        <taxon>Pseudomonadati</taxon>
        <taxon>Pseudomonadota</taxon>
        <taxon>Betaproteobacteria</taxon>
        <taxon>Burkholderiales</taxon>
        <taxon>Burkholderiaceae</taxon>
        <taxon>Cupriavidus</taxon>
    </lineage>
</organism>
<evidence type="ECO:0000313" key="6">
    <source>
        <dbReference type="EMBL" id="AQV93251.1"/>
    </source>
</evidence>
<dbReference type="RefSeq" id="WP_078195631.1">
    <property type="nucleotide sequence ID" value="NZ_CP017757.2"/>
</dbReference>
<evidence type="ECO:0000256" key="2">
    <source>
        <dbReference type="PIRSR" id="PIRSR006232-1"/>
    </source>
</evidence>
<dbReference type="Pfam" id="PF05726">
    <property type="entry name" value="Pirin_C"/>
    <property type="match status" value="1"/>
</dbReference>
<keyword evidence="2" id="KW-0408">Iron</keyword>
<evidence type="ECO:0000259" key="4">
    <source>
        <dbReference type="Pfam" id="PF02678"/>
    </source>
</evidence>
<dbReference type="KEGG" id="cuh:BJN34_04985"/>
<dbReference type="CDD" id="cd02247">
    <property type="entry name" value="cupin_pirin_C"/>
    <property type="match status" value="1"/>
</dbReference>
<dbReference type="SUPFAM" id="SSF51182">
    <property type="entry name" value="RmlC-like cupins"/>
    <property type="match status" value="1"/>
</dbReference>
<feature type="domain" description="Pirin N-terminal" evidence="4">
    <location>
        <begin position="40"/>
        <end position="139"/>
    </location>
</feature>
<feature type="domain" description="Pirin C-terminal" evidence="5">
    <location>
        <begin position="194"/>
        <end position="300"/>
    </location>
</feature>
<dbReference type="OrthoDB" id="321327at2"/>
<dbReference type="EMBL" id="CP017757">
    <property type="protein sequence ID" value="AQV93251.1"/>
    <property type="molecule type" value="Genomic_DNA"/>
</dbReference>
<dbReference type="Proteomes" id="UP000189627">
    <property type="component" value="Chromosome 1"/>
</dbReference>
<reference evidence="7" key="1">
    <citation type="submission" date="2017-02" db="EMBL/GenBank/DDBJ databases">
        <title>Complete genome sequence of Cupriavidus necator strain NH9, a 3-chlorobenzoate degrader.</title>
        <authorList>
            <person name="Moriuchi R."/>
            <person name="Dohra H."/>
            <person name="Ogawa N."/>
        </authorList>
    </citation>
    <scope>NUCLEOTIDE SEQUENCE [LARGE SCALE GENOMIC DNA]</scope>
    <source>
        <strain evidence="7">NH9</strain>
    </source>
</reference>
<name>A0A1U9ULW4_CUPNE</name>
<keyword evidence="2" id="KW-0479">Metal-binding</keyword>
<feature type="binding site" evidence="2">
    <location>
        <position position="77"/>
    </location>
    <ligand>
        <name>Fe cation</name>
        <dbReference type="ChEBI" id="CHEBI:24875"/>
    </ligand>
</feature>